<keyword evidence="3" id="KW-1185">Reference proteome</keyword>
<reference evidence="2" key="1">
    <citation type="submission" date="2022-11" db="EMBL/GenBank/DDBJ databases">
        <title>Minimal conservation of predation-associated metabolite biosynthetic gene clusters underscores biosynthetic potential of Myxococcota including descriptions for ten novel species: Archangium lansinium sp. nov., Myxococcus landrumus sp. nov., Nannocystis bai.</title>
        <authorList>
            <person name="Ahearne A."/>
            <person name="Stevens C."/>
            <person name="Dowd S."/>
        </authorList>
    </citation>
    <scope>NUCLEOTIDE SEQUENCE</scope>
    <source>
        <strain evidence="2">Fl3</strain>
    </source>
</reference>
<evidence type="ECO:0000313" key="3">
    <source>
        <dbReference type="Proteomes" id="UP001164459"/>
    </source>
</evidence>
<proteinExistence type="predicted"/>
<protein>
    <recommendedName>
        <fullName evidence="4">Secreted protein</fullName>
    </recommendedName>
</protein>
<dbReference type="RefSeq" id="WP_269038201.1">
    <property type="nucleotide sequence ID" value="NZ_CP114040.1"/>
</dbReference>
<evidence type="ECO:0000256" key="1">
    <source>
        <dbReference type="SAM" id="MobiDB-lite"/>
    </source>
</evidence>
<dbReference type="EMBL" id="CP114040">
    <property type="protein sequence ID" value="WAS95858.1"/>
    <property type="molecule type" value="Genomic_DNA"/>
</dbReference>
<organism evidence="2 3">
    <name type="scientific">Nannocystis punicea</name>
    <dbReference type="NCBI Taxonomy" id="2995304"/>
    <lineage>
        <taxon>Bacteria</taxon>
        <taxon>Pseudomonadati</taxon>
        <taxon>Myxococcota</taxon>
        <taxon>Polyangia</taxon>
        <taxon>Nannocystales</taxon>
        <taxon>Nannocystaceae</taxon>
        <taxon>Nannocystis</taxon>
    </lineage>
</organism>
<accession>A0ABY7H9B8</accession>
<gene>
    <name evidence="2" type="ORF">O0S08_06815</name>
</gene>
<dbReference type="Proteomes" id="UP001164459">
    <property type="component" value="Chromosome"/>
</dbReference>
<feature type="region of interest" description="Disordered" evidence="1">
    <location>
        <begin position="95"/>
        <end position="120"/>
    </location>
</feature>
<evidence type="ECO:0000313" key="2">
    <source>
        <dbReference type="EMBL" id="WAS95858.1"/>
    </source>
</evidence>
<feature type="region of interest" description="Disordered" evidence="1">
    <location>
        <begin position="61"/>
        <end position="82"/>
    </location>
</feature>
<name>A0ABY7H9B8_9BACT</name>
<sequence length="120" mass="12294">MIVTSCVVVGAVVVVASLAEFEAVPASSVVACVALPVPPVGSVAVTGVVVASVWPAVAEAVARPSSPQPTSPKSAKIPPTQERVETIDDQAITTASESVDPCIRPQRVPPTRAQHQIDYS</sequence>
<evidence type="ECO:0008006" key="4">
    <source>
        <dbReference type="Google" id="ProtNLM"/>
    </source>
</evidence>